<dbReference type="WBParaSite" id="SMUV_0000420201-mRNA-1">
    <property type="protein sequence ID" value="SMUV_0000420201-mRNA-1"/>
    <property type="gene ID" value="SMUV_0000420201"/>
</dbReference>
<keyword evidence="3" id="KW-1185">Reference proteome</keyword>
<dbReference type="PROSITE" id="PS50858">
    <property type="entry name" value="BSD"/>
    <property type="match status" value="1"/>
</dbReference>
<proteinExistence type="predicted"/>
<name>A0A0N5AIF6_9BILA</name>
<dbReference type="PANTHER" id="PTHR16019">
    <property type="entry name" value="SYNAPSE-ASSOCIATED PROTEIN"/>
    <property type="match status" value="1"/>
</dbReference>
<feature type="compositionally biased region" description="Polar residues" evidence="1">
    <location>
        <begin position="39"/>
        <end position="56"/>
    </location>
</feature>
<dbReference type="GO" id="GO:0048172">
    <property type="term" value="P:regulation of short-term neuronal synaptic plasticity"/>
    <property type="evidence" value="ECO:0007669"/>
    <property type="project" value="TreeGrafter"/>
</dbReference>
<feature type="domain" description="BSD" evidence="2">
    <location>
        <begin position="166"/>
        <end position="210"/>
    </location>
</feature>
<dbReference type="STRING" id="451379.A0A0N5AIF6"/>
<evidence type="ECO:0000313" key="4">
    <source>
        <dbReference type="WBParaSite" id="SMUV_0000420201-mRNA-1"/>
    </source>
</evidence>
<dbReference type="InterPro" id="IPR051494">
    <property type="entry name" value="BSD_domain-containing"/>
</dbReference>
<protein>
    <submittedName>
        <fullName evidence="4">BSD domain-containing protein</fullName>
    </submittedName>
</protein>
<feature type="compositionally biased region" description="Basic and acidic residues" evidence="1">
    <location>
        <begin position="1"/>
        <end position="23"/>
    </location>
</feature>
<feature type="region of interest" description="Disordered" evidence="1">
    <location>
        <begin position="247"/>
        <end position="267"/>
    </location>
</feature>
<dbReference type="InterPro" id="IPR035925">
    <property type="entry name" value="BSD_dom_sf"/>
</dbReference>
<dbReference type="Pfam" id="PF03909">
    <property type="entry name" value="BSD"/>
    <property type="match status" value="1"/>
</dbReference>
<dbReference type="SMART" id="SM00751">
    <property type="entry name" value="BSD"/>
    <property type="match status" value="1"/>
</dbReference>
<feature type="region of interest" description="Disordered" evidence="1">
    <location>
        <begin position="1"/>
        <end position="56"/>
    </location>
</feature>
<evidence type="ECO:0000313" key="3">
    <source>
        <dbReference type="Proteomes" id="UP000046393"/>
    </source>
</evidence>
<dbReference type="GO" id="GO:0038203">
    <property type="term" value="P:TORC2 signaling"/>
    <property type="evidence" value="ECO:0007669"/>
    <property type="project" value="TreeGrafter"/>
</dbReference>
<dbReference type="AlphaFoldDB" id="A0A0N5AIF6"/>
<accession>A0A0N5AIF6</accession>
<dbReference type="InterPro" id="IPR005607">
    <property type="entry name" value="BSD_dom"/>
</dbReference>
<dbReference type="GO" id="GO:0005794">
    <property type="term" value="C:Golgi apparatus"/>
    <property type="evidence" value="ECO:0007669"/>
    <property type="project" value="TreeGrafter"/>
</dbReference>
<evidence type="ECO:0000259" key="2">
    <source>
        <dbReference type="PROSITE" id="PS50858"/>
    </source>
</evidence>
<reference evidence="4" key="1">
    <citation type="submission" date="2017-02" db="UniProtKB">
        <authorList>
            <consortium name="WormBaseParasite"/>
        </authorList>
    </citation>
    <scope>IDENTIFICATION</scope>
</reference>
<dbReference type="Proteomes" id="UP000046393">
    <property type="component" value="Unplaced"/>
</dbReference>
<organism evidence="3 4">
    <name type="scientific">Syphacia muris</name>
    <dbReference type="NCBI Taxonomy" id="451379"/>
    <lineage>
        <taxon>Eukaryota</taxon>
        <taxon>Metazoa</taxon>
        <taxon>Ecdysozoa</taxon>
        <taxon>Nematoda</taxon>
        <taxon>Chromadorea</taxon>
        <taxon>Rhabditida</taxon>
        <taxon>Spirurina</taxon>
        <taxon>Oxyuridomorpha</taxon>
        <taxon>Oxyuroidea</taxon>
        <taxon>Oxyuridae</taxon>
        <taxon>Syphacia</taxon>
    </lineage>
</organism>
<sequence length="326" mass="36352">MYLPSEDLKDEEKRQQEEVDVKSAGDLTASASAKVAEGDSSTNCASVEDNSAESGNTAKEALESAKNLGSLFSYAKDATTRAAQTAEATARKLQTAVTEKTVIGELGREHENFKAYVDSNQLNPGELPWSDLPDQIIARKHILALSLDSRNFLRDPPSEVKFDFVQMQTIAAALLNEDPNLCKVRYQLVPKQISEENFWRNYFYRVSLVRQSVLAEHNMIEQKPICSKDSNDDNLAAKEQVEGHIADEEKPSTPNVPVDSPSCSKTDDETLNKVKEIVGNDQAEAKGEEWEDQLLHELNDYELVAEQSGKSEEQWEEEIAELLQNS</sequence>
<feature type="region of interest" description="Disordered" evidence="1">
    <location>
        <begin position="307"/>
        <end position="326"/>
    </location>
</feature>
<dbReference type="PANTHER" id="PTHR16019:SF6">
    <property type="entry name" value="SYNAPSE-ASSOCIATED PROTEIN 1"/>
    <property type="match status" value="1"/>
</dbReference>
<dbReference type="GO" id="GO:0005634">
    <property type="term" value="C:nucleus"/>
    <property type="evidence" value="ECO:0007669"/>
    <property type="project" value="TreeGrafter"/>
</dbReference>
<evidence type="ECO:0000256" key="1">
    <source>
        <dbReference type="SAM" id="MobiDB-lite"/>
    </source>
</evidence>
<dbReference type="Gene3D" id="1.10.3970.10">
    <property type="entry name" value="BSD domain"/>
    <property type="match status" value="1"/>
</dbReference>
<dbReference type="SUPFAM" id="SSF140383">
    <property type="entry name" value="BSD domain-like"/>
    <property type="match status" value="1"/>
</dbReference>